<dbReference type="Proteomes" id="UP001147700">
    <property type="component" value="Unassembled WGS sequence"/>
</dbReference>
<name>A0ABT4RPB8_9ACTN</name>
<comment type="caution">
    <text evidence="2">The sequence shown here is derived from an EMBL/GenBank/DDBJ whole genome shotgun (WGS) entry which is preliminary data.</text>
</comment>
<dbReference type="EMBL" id="JAPCID010000038">
    <property type="protein sequence ID" value="MDA0140412.1"/>
    <property type="molecule type" value="Genomic_DNA"/>
</dbReference>
<keyword evidence="3" id="KW-1185">Reference proteome</keyword>
<feature type="region of interest" description="Disordered" evidence="1">
    <location>
        <begin position="130"/>
        <end position="153"/>
    </location>
</feature>
<protein>
    <recommendedName>
        <fullName evidence="4">N-acetylmuramoyl-L-alanine amidase domain-containing protein</fullName>
    </recommendedName>
</protein>
<dbReference type="RefSeq" id="WP_202953269.1">
    <property type="nucleotide sequence ID" value="NZ_JAPCID010000038.1"/>
</dbReference>
<accession>A0ABT4RPB8</accession>
<sequence length="778" mass="85497">MAQQLFNRLNAVYTDAPWRTIAARPKDWPKNSTGTRIADVKTLVVHETAGWSGRRNGEEMFEGEYLPGKGRHKGLTTQLYIAGDGTVMLGMELPRKSAHANFVNGWALGCETGHGWGNFKHTAHIGPWTTTDETLVDDPDNPGKKKPGPTNGNLIPLRAKPSNHWIALSGDGTLESEADDDLPGLKFYIRVKDFPGEIVLGTWTTGRYVGPWRQQLRVPEMVFNEHQYRSWALLARYVAEQHLLPRNFSLYPWKNRSGGFGDAGTGHHGMLDDAGRFAQIVLADEGLSRSPQTFGLPAGTVLTEAALQATYPGGNRPFEPAVKPVPATPTTPAKPGKPAVPRRNAHWTALFNVFRGFHAHGYSGDPNLGDDHDCPGPMFDWHRFAREVWDWWWWPFDLDAAAPETAAAARPYSLASRDGNTPLKEYFWGTPAATVQGRARPGLHGASGSPRTFELPQTARVYAMANGELVAARFPAEGAGASLAFVLVRHELYHRLDERPPAPTATPPVFANRIDYNIPPTTVYSLYIHLGRPPGMRFDRVVPENPEWLNRVLARKKECEVGTAFRTSARGAAIPLSHWDGRPPGAGDRPSLLSGWFADNAALGPFLERLRTGMVAVAPQEPNTLPIRVLLGDYLGHAGPIGGGRRGVRVEVFSTTALPDFTAVDTTTTTRGWTPPAGAAAPVVRYASEWARTPTGAEATALQASGADLALVNWWREIQPATLNPRLPADAHLDFNGVVHHYDPLSFLPWINQRTWRSEWPKYRATDPAGIPAAPRPR</sequence>
<evidence type="ECO:0008006" key="4">
    <source>
        <dbReference type="Google" id="ProtNLM"/>
    </source>
</evidence>
<evidence type="ECO:0000313" key="2">
    <source>
        <dbReference type="EMBL" id="MDA0140412.1"/>
    </source>
</evidence>
<feature type="compositionally biased region" description="Low complexity" evidence="1">
    <location>
        <begin position="320"/>
        <end position="341"/>
    </location>
</feature>
<evidence type="ECO:0000256" key="1">
    <source>
        <dbReference type="SAM" id="MobiDB-lite"/>
    </source>
</evidence>
<evidence type="ECO:0000313" key="3">
    <source>
        <dbReference type="Proteomes" id="UP001147700"/>
    </source>
</evidence>
<gene>
    <name evidence="2" type="ORF">OJ962_23135</name>
</gene>
<feature type="region of interest" description="Disordered" evidence="1">
    <location>
        <begin position="314"/>
        <end position="341"/>
    </location>
</feature>
<organism evidence="2 3">
    <name type="scientific">Solirubrobacter deserti</name>
    <dbReference type="NCBI Taxonomy" id="2282478"/>
    <lineage>
        <taxon>Bacteria</taxon>
        <taxon>Bacillati</taxon>
        <taxon>Actinomycetota</taxon>
        <taxon>Thermoleophilia</taxon>
        <taxon>Solirubrobacterales</taxon>
        <taxon>Solirubrobacteraceae</taxon>
        <taxon>Solirubrobacter</taxon>
    </lineage>
</organism>
<proteinExistence type="predicted"/>
<reference evidence="2" key="1">
    <citation type="submission" date="2022-10" db="EMBL/GenBank/DDBJ databases">
        <title>The WGS of Solirubrobacter sp. CPCC 204708.</title>
        <authorList>
            <person name="Jiang Z."/>
        </authorList>
    </citation>
    <scope>NUCLEOTIDE SEQUENCE</scope>
    <source>
        <strain evidence="2">CPCC 204708</strain>
    </source>
</reference>